<comment type="catalytic activity">
    <reaction evidence="7">
        <text>L-threonyl-[protein] + ATP = O-phospho-L-threonyl-[protein] + ADP + H(+)</text>
        <dbReference type="Rhea" id="RHEA:46608"/>
        <dbReference type="Rhea" id="RHEA-COMP:11060"/>
        <dbReference type="Rhea" id="RHEA-COMP:11605"/>
        <dbReference type="ChEBI" id="CHEBI:15378"/>
        <dbReference type="ChEBI" id="CHEBI:30013"/>
        <dbReference type="ChEBI" id="CHEBI:30616"/>
        <dbReference type="ChEBI" id="CHEBI:61977"/>
        <dbReference type="ChEBI" id="CHEBI:456216"/>
        <dbReference type="EC" id="2.7.11.1"/>
    </reaction>
</comment>
<evidence type="ECO:0000256" key="6">
    <source>
        <dbReference type="ARBA" id="ARBA00022840"/>
    </source>
</evidence>
<evidence type="ECO:0000256" key="7">
    <source>
        <dbReference type="ARBA" id="ARBA00047899"/>
    </source>
</evidence>
<reference evidence="10" key="1">
    <citation type="submission" date="2014-08" db="EMBL/GenBank/DDBJ databases">
        <authorList>
            <person name="Murali S."/>
            <person name="Richards S."/>
            <person name="Bandaranaike D."/>
            <person name="Bellair M."/>
            <person name="Blankenburg K."/>
            <person name="Chao H."/>
            <person name="Dinh H."/>
            <person name="Doddapaneni H."/>
            <person name="Dugan-Rocha S."/>
            <person name="Elkadiri S."/>
            <person name="Gnanaolivu R."/>
            <person name="Hughes D."/>
            <person name="Lee S."/>
            <person name="Li M."/>
            <person name="Ming W."/>
            <person name="Munidasa M."/>
            <person name="Muniz J."/>
            <person name="Nguyen L."/>
            <person name="Osuji N."/>
            <person name="Pu L.-L."/>
            <person name="Puazo M."/>
            <person name="Skinner E."/>
            <person name="Qu C."/>
            <person name="Quiroz J."/>
            <person name="Raj R."/>
            <person name="Weissenberger G."/>
            <person name="Xin Y."/>
            <person name="Zou X."/>
            <person name="Han Y."/>
            <person name="Worley K."/>
            <person name="Muzny D."/>
            <person name="Gibbs R."/>
        </authorList>
    </citation>
    <scope>NUCLEOTIDE SEQUENCE</scope>
    <source>
        <strain evidence="10">HAZT.00-mixed</strain>
        <tissue evidence="10">Whole organism</tissue>
    </source>
</reference>
<reference evidence="10" key="3">
    <citation type="submission" date="2019-06" db="EMBL/GenBank/DDBJ databases">
        <authorList>
            <person name="Poynton C."/>
            <person name="Hasenbein S."/>
            <person name="Benoit J.B."/>
            <person name="Sepulveda M.S."/>
            <person name="Poelchau M.F."/>
            <person name="Murali S.C."/>
            <person name="Chen S."/>
            <person name="Glastad K.M."/>
            <person name="Werren J.H."/>
            <person name="Vineis J.H."/>
            <person name="Bowen J.L."/>
            <person name="Friedrich M."/>
            <person name="Jones J."/>
            <person name="Robertson H.M."/>
            <person name="Feyereisen R."/>
            <person name="Mechler-Hickson A."/>
            <person name="Mathers N."/>
            <person name="Lee C.E."/>
            <person name="Colbourne J.K."/>
            <person name="Biales A."/>
            <person name="Johnston J.S."/>
            <person name="Wellborn G.A."/>
            <person name="Rosendale A.J."/>
            <person name="Cridge A.G."/>
            <person name="Munoz-Torres M.C."/>
            <person name="Bain P.A."/>
            <person name="Manny A.R."/>
            <person name="Major K.M."/>
            <person name="Lambert F.N."/>
            <person name="Vulpe C.D."/>
            <person name="Tuck P."/>
            <person name="Blalock B.J."/>
            <person name="Lin Y.-Y."/>
            <person name="Smith M.E."/>
            <person name="Ochoa-Acuna H."/>
            <person name="Chen M.-J.M."/>
            <person name="Childers C.P."/>
            <person name="Qu J."/>
            <person name="Dugan S."/>
            <person name="Lee S.L."/>
            <person name="Chao H."/>
            <person name="Dinh H."/>
            <person name="Han Y."/>
            <person name="Doddapaneni H."/>
            <person name="Worley K.C."/>
            <person name="Muzny D.M."/>
            <person name="Gibbs R.A."/>
            <person name="Richards S."/>
        </authorList>
    </citation>
    <scope>NUCLEOTIDE SEQUENCE</scope>
    <source>
        <strain evidence="10">HAZT.00-mixed</strain>
        <tissue evidence="10">Whole organism</tissue>
    </source>
</reference>
<dbReference type="GO" id="GO:0005524">
    <property type="term" value="F:ATP binding"/>
    <property type="evidence" value="ECO:0007669"/>
    <property type="project" value="UniProtKB-KW"/>
</dbReference>
<comment type="caution">
    <text evidence="10">The sequence shown here is derived from an EMBL/GenBank/DDBJ whole genome shotgun (WGS) entry which is preliminary data.</text>
</comment>
<keyword evidence="2" id="KW-0723">Serine/threonine-protein kinase</keyword>
<dbReference type="GO" id="GO:0004674">
    <property type="term" value="F:protein serine/threonine kinase activity"/>
    <property type="evidence" value="ECO:0007669"/>
    <property type="project" value="UniProtKB-KW"/>
</dbReference>
<gene>
    <name evidence="10" type="ORF">HAZT_HAZT010711</name>
</gene>
<evidence type="ECO:0000256" key="4">
    <source>
        <dbReference type="ARBA" id="ARBA00022741"/>
    </source>
</evidence>
<feature type="domain" description="Protein kinase" evidence="9">
    <location>
        <begin position="1"/>
        <end position="146"/>
    </location>
</feature>
<accession>A0A6A0GT32</accession>
<evidence type="ECO:0000256" key="2">
    <source>
        <dbReference type="ARBA" id="ARBA00022527"/>
    </source>
</evidence>
<organism evidence="10">
    <name type="scientific">Hyalella azteca</name>
    <name type="common">Amphipod</name>
    <dbReference type="NCBI Taxonomy" id="294128"/>
    <lineage>
        <taxon>Eukaryota</taxon>
        <taxon>Metazoa</taxon>
        <taxon>Ecdysozoa</taxon>
        <taxon>Arthropoda</taxon>
        <taxon>Crustacea</taxon>
        <taxon>Multicrustacea</taxon>
        <taxon>Malacostraca</taxon>
        <taxon>Eumalacostraca</taxon>
        <taxon>Peracarida</taxon>
        <taxon>Amphipoda</taxon>
        <taxon>Senticaudata</taxon>
        <taxon>Talitrida</taxon>
        <taxon>Talitroidea</taxon>
        <taxon>Hyalellidae</taxon>
        <taxon>Hyalella</taxon>
    </lineage>
</organism>
<dbReference type="PROSITE" id="PS00108">
    <property type="entry name" value="PROTEIN_KINASE_ST"/>
    <property type="match status" value="1"/>
</dbReference>
<dbReference type="AlphaFoldDB" id="A0A6A0GT32"/>
<dbReference type="InterPro" id="IPR011009">
    <property type="entry name" value="Kinase-like_dom_sf"/>
</dbReference>
<evidence type="ECO:0000256" key="3">
    <source>
        <dbReference type="ARBA" id="ARBA00022679"/>
    </source>
</evidence>
<evidence type="ECO:0000256" key="5">
    <source>
        <dbReference type="ARBA" id="ARBA00022777"/>
    </source>
</evidence>
<keyword evidence="6" id="KW-0067">ATP-binding</keyword>
<evidence type="ECO:0000313" key="10">
    <source>
        <dbReference type="EMBL" id="KAA0187167.1"/>
    </source>
</evidence>
<dbReference type="PANTHER" id="PTHR24343">
    <property type="entry name" value="SERINE/THREONINE KINASE"/>
    <property type="match status" value="1"/>
</dbReference>
<dbReference type="Gene3D" id="1.10.510.10">
    <property type="entry name" value="Transferase(Phosphotransferase) domain 1"/>
    <property type="match status" value="1"/>
</dbReference>
<evidence type="ECO:0000256" key="8">
    <source>
        <dbReference type="ARBA" id="ARBA00048679"/>
    </source>
</evidence>
<evidence type="ECO:0000256" key="1">
    <source>
        <dbReference type="ARBA" id="ARBA00012513"/>
    </source>
</evidence>
<comment type="catalytic activity">
    <reaction evidence="8">
        <text>L-seryl-[protein] + ATP = O-phospho-L-seryl-[protein] + ADP + H(+)</text>
        <dbReference type="Rhea" id="RHEA:17989"/>
        <dbReference type="Rhea" id="RHEA-COMP:9863"/>
        <dbReference type="Rhea" id="RHEA-COMP:11604"/>
        <dbReference type="ChEBI" id="CHEBI:15378"/>
        <dbReference type="ChEBI" id="CHEBI:29999"/>
        <dbReference type="ChEBI" id="CHEBI:30616"/>
        <dbReference type="ChEBI" id="CHEBI:83421"/>
        <dbReference type="ChEBI" id="CHEBI:456216"/>
        <dbReference type="EC" id="2.7.11.1"/>
    </reaction>
</comment>
<dbReference type="Proteomes" id="UP000711488">
    <property type="component" value="Unassembled WGS sequence"/>
</dbReference>
<dbReference type="SUPFAM" id="SSF56112">
    <property type="entry name" value="Protein kinase-like (PK-like)"/>
    <property type="match status" value="1"/>
</dbReference>
<dbReference type="InterPro" id="IPR000719">
    <property type="entry name" value="Prot_kinase_dom"/>
</dbReference>
<dbReference type="EMBL" id="JQDR03015109">
    <property type="protein sequence ID" value="KAA0187167.1"/>
    <property type="molecule type" value="Genomic_DNA"/>
</dbReference>
<dbReference type="PROSITE" id="PS50011">
    <property type="entry name" value="PROTEIN_KINASE_DOM"/>
    <property type="match status" value="1"/>
</dbReference>
<dbReference type="Pfam" id="PF00069">
    <property type="entry name" value="Pkinase"/>
    <property type="match status" value="1"/>
</dbReference>
<keyword evidence="5" id="KW-0418">Kinase</keyword>
<reference evidence="10" key="2">
    <citation type="journal article" date="2018" name="Environ. Sci. Technol.">
        <title>The Toxicogenome of Hyalella azteca: A Model for Sediment Ecotoxicology and Evolutionary Toxicology.</title>
        <authorList>
            <person name="Poynton H.C."/>
            <person name="Hasenbein S."/>
            <person name="Benoit J.B."/>
            <person name="Sepulveda M.S."/>
            <person name="Poelchau M.F."/>
            <person name="Hughes D.S.T."/>
            <person name="Murali S.C."/>
            <person name="Chen S."/>
            <person name="Glastad K.M."/>
            <person name="Goodisman M.A.D."/>
            <person name="Werren J.H."/>
            <person name="Vineis J.H."/>
            <person name="Bowen J.L."/>
            <person name="Friedrich M."/>
            <person name="Jones J."/>
            <person name="Robertson H.M."/>
            <person name="Feyereisen R."/>
            <person name="Mechler-Hickson A."/>
            <person name="Mathers N."/>
            <person name="Lee C.E."/>
            <person name="Colbourne J.K."/>
            <person name="Biales A."/>
            <person name="Johnston J.S."/>
            <person name="Wellborn G.A."/>
            <person name="Rosendale A.J."/>
            <person name="Cridge A.G."/>
            <person name="Munoz-Torres M.C."/>
            <person name="Bain P.A."/>
            <person name="Manny A.R."/>
            <person name="Major K.M."/>
            <person name="Lambert F.N."/>
            <person name="Vulpe C.D."/>
            <person name="Tuck P."/>
            <person name="Blalock B.J."/>
            <person name="Lin Y.Y."/>
            <person name="Smith M.E."/>
            <person name="Ochoa-Acuna H."/>
            <person name="Chen M.M."/>
            <person name="Childers C.P."/>
            <person name="Qu J."/>
            <person name="Dugan S."/>
            <person name="Lee S.L."/>
            <person name="Chao H."/>
            <person name="Dinh H."/>
            <person name="Han Y."/>
            <person name="Doddapaneni H."/>
            <person name="Worley K.C."/>
            <person name="Muzny D.M."/>
            <person name="Gibbs R.A."/>
            <person name="Richards S."/>
        </authorList>
    </citation>
    <scope>NUCLEOTIDE SEQUENCE</scope>
    <source>
        <strain evidence="10">HAZT.00-mixed</strain>
        <tissue evidence="10">Whole organism</tissue>
    </source>
</reference>
<sequence length="146" mass="16732">MDRRRMYMLLMEYYRYGDLTEIFAGWNKSLSISNARCIVRQISGALEYMHDKRIAHRDLKLENILVAGKIDEEHPHLSVRVADFGLSSIDIQASFSRPGTRYTMAPEMLASRNPYDPYPADVWAVGVIGFCLMNANYPFAHGVTPR</sequence>
<keyword evidence="3" id="KW-0808">Transferase</keyword>
<evidence type="ECO:0000259" key="9">
    <source>
        <dbReference type="PROSITE" id="PS50011"/>
    </source>
</evidence>
<dbReference type="EC" id="2.7.11.1" evidence="1"/>
<name>A0A6A0GT32_HYAAZ</name>
<proteinExistence type="predicted"/>
<keyword evidence="4" id="KW-0547">Nucleotide-binding</keyword>
<dbReference type="InterPro" id="IPR008271">
    <property type="entry name" value="Ser/Thr_kinase_AS"/>
</dbReference>
<dbReference type="SMART" id="SM00220">
    <property type="entry name" value="S_TKc"/>
    <property type="match status" value="1"/>
</dbReference>
<protein>
    <recommendedName>
        <fullName evidence="1">non-specific serine/threonine protein kinase</fullName>
        <ecNumber evidence="1">2.7.11.1</ecNumber>
    </recommendedName>
</protein>